<sequence>MRIMTLDINHSLALEDAAKEIIQREFKNSLGEPYKISPYHRDIFSQITLHLQNQGGNSYDVAIGFMLFIANSLVDPDDAAKRWAEMTFRKCERLMCSGALGETILTDS</sequence>
<protein>
    <submittedName>
        <fullName evidence="1">Uncharacterized protein</fullName>
    </submittedName>
</protein>
<evidence type="ECO:0000313" key="1">
    <source>
        <dbReference type="EMBL" id="MDR5655107.1"/>
    </source>
</evidence>
<dbReference type="EMBL" id="JAVKPH010000046">
    <property type="protein sequence ID" value="MDR5655107.1"/>
    <property type="molecule type" value="Genomic_DNA"/>
</dbReference>
<proteinExistence type="predicted"/>
<dbReference type="RefSeq" id="WP_310459217.1">
    <property type="nucleotide sequence ID" value="NZ_JAVKPH010000046.1"/>
</dbReference>
<organism evidence="1 2">
    <name type="scientific">Ruixingdingia sedimenti</name>
    <dbReference type="NCBI Taxonomy" id="3073604"/>
    <lineage>
        <taxon>Bacteria</taxon>
        <taxon>Pseudomonadati</taxon>
        <taxon>Pseudomonadota</taxon>
        <taxon>Alphaproteobacteria</taxon>
        <taxon>Rhodobacterales</taxon>
        <taxon>Paracoccaceae</taxon>
        <taxon>Ruixingdingia</taxon>
    </lineage>
</organism>
<reference evidence="1 2" key="1">
    <citation type="submission" date="2023-09" db="EMBL/GenBank/DDBJ databases">
        <title>Xinfangfangia sedmenti sp. nov., isolated the sedment.</title>
        <authorList>
            <person name="Xu L."/>
        </authorList>
    </citation>
    <scope>NUCLEOTIDE SEQUENCE [LARGE SCALE GENOMIC DNA]</scope>
    <source>
        <strain evidence="1 2">LG-4</strain>
    </source>
</reference>
<comment type="caution">
    <text evidence="1">The sequence shown here is derived from an EMBL/GenBank/DDBJ whole genome shotgun (WGS) entry which is preliminary data.</text>
</comment>
<accession>A0ABU1FDZ3</accession>
<name>A0ABU1FDZ3_9RHOB</name>
<gene>
    <name evidence="1" type="ORF">RGD00_21075</name>
</gene>
<keyword evidence="2" id="KW-1185">Reference proteome</keyword>
<evidence type="ECO:0000313" key="2">
    <source>
        <dbReference type="Proteomes" id="UP001247754"/>
    </source>
</evidence>
<dbReference type="Proteomes" id="UP001247754">
    <property type="component" value="Unassembled WGS sequence"/>
</dbReference>